<proteinExistence type="predicted"/>
<evidence type="ECO:0000313" key="1">
    <source>
        <dbReference type="EMBL" id="QHZ59869.1"/>
    </source>
</evidence>
<accession>A0A6C0R0U1</accession>
<protein>
    <submittedName>
        <fullName evidence="1">Methyltransferase</fullName>
    </submittedName>
</protein>
<name>A0A6C0R0U1_9CAUD</name>
<dbReference type="GeneID" id="55626563"/>
<dbReference type="GO" id="GO:0009007">
    <property type="term" value="F:site-specific DNA-methyltransferase (adenine-specific) activity"/>
    <property type="evidence" value="ECO:0007669"/>
    <property type="project" value="InterPro"/>
</dbReference>
<dbReference type="Pfam" id="PF05869">
    <property type="entry name" value="Dam"/>
    <property type="match status" value="1"/>
</dbReference>
<dbReference type="Proteomes" id="UP000479357">
    <property type="component" value="Segment"/>
</dbReference>
<dbReference type="InterPro" id="IPR008593">
    <property type="entry name" value="Dam_MeTrfase"/>
</dbReference>
<keyword evidence="1" id="KW-0489">Methyltransferase</keyword>
<dbReference type="GO" id="GO:0003677">
    <property type="term" value="F:DNA binding"/>
    <property type="evidence" value="ECO:0007669"/>
    <property type="project" value="InterPro"/>
</dbReference>
<dbReference type="KEGG" id="vg:55626563"/>
<dbReference type="RefSeq" id="YP_009855823.1">
    <property type="nucleotide sequence ID" value="NC_048847.1"/>
</dbReference>
<sequence>MKKNNSQLINADSGNFEYYTPSDIVERARLAMGGIHLDPFSSEIANKTVKADTIFTEEDDGFSMNWYGNIFVNHPFSRVNNPLIFPKAIKEYELGNADQICLITYASTSEGWFRKALKFPQCFLYKRTNYRLPDGTVKKGVTKGSVVTYIGDNVERFYNSFREIGEVKVPYGQ</sequence>
<evidence type="ECO:0000313" key="2">
    <source>
        <dbReference type="Proteomes" id="UP000479357"/>
    </source>
</evidence>
<dbReference type="EMBL" id="MN877442">
    <property type="protein sequence ID" value="QHZ59869.1"/>
    <property type="molecule type" value="Genomic_DNA"/>
</dbReference>
<dbReference type="GO" id="GO:0032259">
    <property type="term" value="P:methylation"/>
    <property type="evidence" value="ECO:0007669"/>
    <property type="project" value="UniProtKB-KW"/>
</dbReference>
<keyword evidence="1" id="KW-0808">Transferase</keyword>
<keyword evidence="2" id="KW-1185">Reference proteome</keyword>
<organism evidence="1 2">
    <name type="scientific">Alteromonas phage vB_AmeM_PT11-V22</name>
    <dbReference type="NCBI Taxonomy" id="2704031"/>
    <lineage>
        <taxon>Viruses</taxon>
        <taxon>Duplodnaviria</taxon>
        <taxon>Heunggongvirae</taxon>
        <taxon>Uroviricota</taxon>
        <taxon>Caudoviricetes</taxon>
        <taxon>Myoalterovirus</taxon>
        <taxon>Myoalterovirus PT11V22</taxon>
    </lineage>
</organism>
<reference evidence="1 2" key="1">
    <citation type="submission" date="2019-12" db="EMBL/GenBank/DDBJ databases">
        <title>Alteromonas phage V22 represents a new genus of marine bacteriophages that requires a novel tail fiber chaperone for host recognition.</title>
        <authorList>
            <person name="Gonzalez-Serrano R."/>
            <person name="Dunne M."/>
            <person name="Rosselli R."/>
            <person name="Martin-Cuadrado A.-B."/>
            <person name="Grosboillot V."/>
            <person name="Zinsli L."/>
            <person name="Roda-Garcia J.J."/>
            <person name="Loessner M.J."/>
            <person name="Rodriguez-Valera F."/>
        </authorList>
    </citation>
    <scope>NUCLEOTIDE SEQUENCE [LARGE SCALE GENOMIC DNA]</scope>
</reference>
<dbReference type="GO" id="GO:0009307">
    <property type="term" value="P:DNA restriction-modification system"/>
    <property type="evidence" value="ECO:0007669"/>
    <property type="project" value="InterPro"/>
</dbReference>